<keyword evidence="1" id="KW-1133">Transmembrane helix</keyword>
<sequence length="177" mass="19133">MFQQILLHTPVWVWALLAFLVYRGLLSSVDRETPLRLVIAIPVAMLALSLQGMLGGFGASPAALLLWLACASASGAMAWRLMPADGVRAHPEKRRVWQRGSWMPMALMLGIFLTKYAVGVLLALRPGLAHDADFVLATCALYGVFNGLFLGRMLRVLAVWREAVATIPGAAAPAPRA</sequence>
<feature type="transmembrane region" description="Helical" evidence="1">
    <location>
        <begin position="64"/>
        <end position="82"/>
    </location>
</feature>
<dbReference type="EMBL" id="JAEPBG010000010">
    <property type="protein sequence ID" value="MBK4737061.1"/>
    <property type="molecule type" value="Genomic_DNA"/>
</dbReference>
<feature type="transmembrane region" description="Helical" evidence="1">
    <location>
        <begin position="37"/>
        <end position="58"/>
    </location>
</feature>
<evidence type="ECO:0000256" key="1">
    <source>
        <dbReference type="SAM" id="Phobius"/>
    </source>
</evidence>
<organism evidence="2 3">
    <name type="scientific">Noviherbaspirillum pedocola</name>
    <dbReference type="NCBI Taxonomy" id="2801341"/>
    <lineage>
        <taxon>Bacteria</taxon>
        <taxon>Pseudomonadati</taxon>
        <taxon>Pseudomonadota</taxon>
        <taxon>Betaproteobacteria</taxon>
        <taxon>Burkholderiales</taxon>
        <taxon>Oxalobacteraceae</taxon>
        <taxon>Noviherbaspirillum</taxon>
    </lineage>
</organism>
<proteinExistence type="predicted"/>
<name>A0A934SXW6_9BURK</name>
<feature type="transmembrane region" description="Helical" evidence="1">
    <location>
        <begin position="6"/>
        <end position="25"/>
    </location>
</feature>
<dbReference type="InterPro" id="IPR046730">
    <property type="entry name" value="DUF6622"/>
</dbReference>
<protein>
    <recommendedName>
        <fullName evidence="4">Transmembrane protein</fullName>
    </recommendedName>
</protein>
<feature type="transmembrane region" description="Helical" evidence="1">
    <location>
        <begin position="134"/>
        <end position="151"/>
    </location>
</feature>
<keyword evidence="1" id="KW-0812">Transmembrane</keyword>
<evidence type="ECO:0008006" key="4">
    <source>
        <dbReference type="Google" id="ProtNLM"/>
    </source>
</evidence>
<keyword evidence="3" id="KW-1185">Reference proteome</keyword>
<keyword evidence="1" id="KW-0472">Membrane</keyword>
<feature type="transmembrane region" description="Helical" evidence="1">
    <location>
        <begin position="102"/>
        <end position="122"/>
    </location>
</feature>
<dbReference type="Proteomes" id="UP000622890">
    <property type="component" value="Unassembled WGS sequence"/>
</dbReference>
<comment type="caution">
    <text evidence="2">The sequence shown here is derived from an EMBL/GenBank/DDBJ whole genome shotgun (WGS) entry which is preliminary data.</text>
</comment>
<evidence type="ECO:0000313" key="3">
    <source>
        <dbReference type="Proteomes" id="UP000622890"/>
    </source>
</evidence>
<dbReference type="AlphaFoldDB" id="A0A934SXW6"/>
<evidence type="ECO:0000313" key="2">
    <source>
        <dbReference type="EMBL" id="MBK4737061.1"/>
    </source>
</evidence>
<reference evidence="2" key="1">
    <citation type="submission" date="2021-01" db="EMBL/GenBank/DDBJ databases">
        <title>Genome sequence of strain Noviherbaspirillum sp. DKR-6.</title>
        <authorList>
            <person name="Chaudhary D.K."/>
        </authorList>
    </citation>
    <scope>NUCLEOTIDE SEQUENCE</scope>
    <source>
        <strain evidence="2">DKR-6</strain>
    </source>
</reference>
<accession>A0A934SXW6</accession>
<dbReference type="RefSeq" id="WP_200595066.1">
    <property type="nucleotide sequence ID" value="NZ_JAEPBG010000010.1"/>
</dbReference>
<dbReference type="Pfam" id="PF20327">
    <property type="entry name" value="DUF6622"/>
    <property type="match status" value="1"/>
</dbReference>
<gene>
    <name evidence="2" type="ORF">JJB74_20775</name>
</gene>